<evidence type="ECO:0000313" key="3">
    <source>
        <dbReference type="EMBL" id="VFJ99351.1"/>
    </source>
</evidence>
<dbReference type="PANTHER" id="PTHR33608">
    <property type="entry name" value="BLL2464 PROTEIN"/>
    <property type="match status" value="1"/>
</dbReference>
<dbReference type="Pfam" id="PF01882">
    <property type="entry name" value="DUF58"/>
    <property type="match status" value="1"/>
</dbReference>
<reference evidence="3" key="1">
    <citation type="submission" date="2019-02" db="EMBL/GenBank/DDBJ databases">
        <authorList>
            <person name="Gruber-Vodicka R. H."/>
            <person name="Seah K. B. B."/>
        </authorList>
    </citation>
    <scope>NUCLEOTIDE SEQUENCE</scope>
    <source>
        <strain evidence="4">BECK_SA2B12</strain>
        <strain evidence="2">BECK_SA2B15</strain>
        <strain evidence="3">BECK_SA2B20</strain>
    </source>
</reference>
<accession>A0A450V3H4</accession>
<evidence type="ECO:0000313" key="2">
    <source>
        <dbReference type="EMBL" id="VFJ99227.1"/>
    </source>
</evidence>
<gene>
    <name evidence="2" type="ORF">BECKH772A_GA0070896_101574</name>
    <name evidence="3" type="ORF">BECKH772B_GA0070898_101574</name>
    <name evidence="4" type="ORF">BECKH772C_GA0070978_101584</name>
</gene>
<evidence type="ECO:0000259" key="1">
    <source>
        <dbReference type="Pfam" id="PF01882"/>
    </source>
</evidence>
<dbReference type="AlphaFoldDB" id="A0A450V3H4"/>
<protein>
    <recommendedName>
        <fullName evidence="1">DUF58 domain-containing protein</fullName>
    </recommendedName>
</protein>
<proteinExistence type="predicted"/>
<organism evidence="3">
    <name type="scientific">Candidatus Kentrum eta</name>
    <dbReference type="NCBI Taxonomy" id="2126337"/>
    <lineage>
        <taxon>Bacteria</taxon>
        <taxon>Pseudomonadati</taxon>
        <taxon>Pseudomonadota</taxon>
        <taxon>Gammaproteobacteria</taxon>
        <taxon>Candidatus Kentrum</taxon>
    </lineage>
</organism>
<feature type="domain" description="DUF58" evidence="1">
    <location>
        <begin position="54"/>
        <end position="142"/>
    </location>
</feature>
<dbReference type="EMBL" id="CAADFJ010000158">
    <property type="protein sequence ID" value="VFK04045.1"/>
    <property type="molecule type" value="Genomic_DNA"/>
</dbReference>
<evidence type="ECO:0000313" key="4">
    <source>
        <dbReference type="EMBL" id="VFK04045.1"/>
    </source>
</evidence>
<sequence length="333" mass="38243">MAKRKVWAERPFCFQQGFAARLRGSHLRLRRAGIPLAGEKPQRRPGPGFDFLGYKEYEPGDDLRFLDVHKLASSPRWLVRQFEATAHDPLLIMLDHASSSYFGSAGRALYKAQLAVNLACSVSLLAALDGVGSHFGLIGGGKDHRDRQQTHRIHWLPTPLNREVDYFRALGAFVDWHILALEEQDLIGRRAHAQALWRELPPALPRNHLIVVSDFWYPWEGEGELAATLQQLAHRFRNVYLFQVLAPEEWEPRDWPEESWSVHDAEDPENEKTGWTISARMEDYRVAAQTHCRRIRDLSWAHGIHYQRLEAPTDPEAQQRLVLKTLAGLQLGY</sequence>
<dbReference type="InterPro" id="IPR002881">
    <property type="entry name" value="DUF58"/>
</dbReference>
<dbReference type="PANTHER" id="PTHR33608:SF6">
    <property type="entry name" value="BLL2464 PROTEIN"/>
    <property type="match status" value="1"/>
</dbReference>
<dbReference type="EMBL" id="CAADFG010000157">
    <property type="protein sequence ID" value="VFJ99227.1"/>
    <property type="molecule type" value="Genomic_DNA"/>
</dbReference>
<dbReference type="EMBL" id="CAADFI010000157">
    <property type="protein sequence ID" value="VFJ99351.1"/>
    <property type="molecule type" value="Genomic_DNA"/>
</dbReference>
<name>A0A450V3H4_9GAMM</name>